<sequence>MRSVDPTLVSERRRQILEAALFCFREKGFHGASMSSICKKAQMSPGHL</sequence>
<evidence type="ECO:0000256" key="1">
    <source>
        <dbReference type="ARBA" id="ARBA00023125"/>
    </source>
</evidence>
<keyword evidence="1 2" id="KW-0238">DNA-binding</keyword>
<evidence type="ECO:0000313" key="4">
    <source>
        <dbReference type="EMBL" id="MBK1879700.1"/>
    </source>
</evidence>
<feature type="domain" description="HTH tetR-type" evidence="3">
    <location>
        <begin position="10"/>
        <end position="48"/>
    </location>
</feature>
<reference evidence="4" key="1">
    <citation type="submission" date="2021-01" db="EMBL/GenBank/DDBJ databases">
        <title>Modified the classification status of verrucomicrobia.</title>
        <authorList>
            <person name="Feng X."/>
        </authorList>
    </citation>
    <scope>NUCLEOTIDE SEQUENCE</scope>
    <source>
        <strain evidence="4">KCTC 13126</strain>
    </source>
</reference>
<dbReference type="Proteomes" id="UP000617628">
    <property type="component" value="Unassembled WGS sequence"/>
</dbReference>
<gene>
    <name evidence="4" type="ORF">JIN87_22635</name>
</gene>
<dbReference type="PROSITE" id="PS50977">
    <property type="entry name" value="HTH_TETR_2"/>
    <property type="match status" value="1"/>
</dbReference>
<accession>A0A934RXS9</accession>
<dbReference type="Gene3D" id="1.10.10.60">
    <property type="entry name" value="Homeodomain-like"/>
    <property type="match status" value="1"/>
</dbReference>
<organism evidence="4 5">
    <name type="scientific">Pelagicoccus mobilis</name>
    <dbReference type="NCBI Taxonomy" id="415221"/>
    <lineage>
        <taxon>Bacteria</taxon>
        <taxon>Pseudomonadati</taxon>
        <taxon>Verrucomicrobiota</taxon>
        <taxon>Opitutia</taxon>
        <taxon>Puniceicoccales</taxon>
        <taxon>Pelagicoccaceae</taxon>
        <taxon>Pelagicoccus</taxon>
    </lineage>
</organism>
<dbReference type="Pfam" id="PF00440">
    <property type="entry name" value="TetR_N"/>
    <property type="match status" value="1"/>
</dbReference>
<dbReference type="InterPro" id="IPR001647">
    <property type="entry name" value="HTH_TetR"/>
</dbReference>
<protein>
    <submittedName>
        <fullName evidence="4">TetR/AcrR family transcriptional regulator</fullName>
    </submittedName>
</protein>
<dbReference type="SUPFAM" id="SSF46689">
    <property type="entry name" value="Homeodomain-like"/>
    <property type="match status" value="1"/>
</dbReference>
<keyword evidence="5" id="KW-1185">Reference proteome</keyword>
<name>A0A934RXS9_9BACT</name>
<dbReference type="InterPro" id="IPR009057">
    <property type="entry name" value="Homeodomain-like_sf"/>
</dbReference>
<comment type="caution">
    <text evidence="4">The sequence shown here is derived from an EMBL/GenBank/DDBJ whole genome shotgun (WGS) entry which is preliminary data.</text>
</comment>
<dbReference type="AlphaFoldDB" id="A0A934RXS9"/>
<proteinExistence type="predicted"/>
<dbReference type="RefSeq" id="WP_200357914.1">
    <property type="nucleotide sequence ID" value="NZ_JAENIL010000055.1"/>
</dbReference>
<comment type="caution">
    <text evidence="2">Lacks conserved residue(s) required for the propagation of feature annotation.</text>
</comment>
<evidence type="ECO:0000256" key="2">
    <source>
        <dbReference type="PROSITE-ProRule" id="PRU00335"/>
    </source>
</evidence>
<dbReference type="EMBL" id="JAENIL010000055">
    <property type="protein sequence ID" value="MBK1879700.1"/>
    <property type="molecule type" value="Genomic_DNA"/>
</dbReference>
<evidence type="ECO:0000259" key="3">
    <source>
        <dbReference type="PROSITE" id="PS50977"/>
    </source>
</evidence>
<dbReference type="GO" id="GO:0003677">
    <property type="term" value="F:DNA binding"/>
    <property type="evidence" value="ECO:0007669"/>
    <property type="project" value="UniProtKB-UniRule"/>
</dbReference>
<evidence type="ECO:0000313" key="5">
    <source>
        <dbReference type="Proteomes" id="UP000617628"/>
    </source>
</evidence>